<reference evidence="2 3" key="1">
    <citation type="journal article" date="2018" name="J. Invertebr. Pathol.">
        <title>New genotyping method for the causative agent of crayfish plague (Aphanomyces astaci) based on whole genome data.</title>
        <authorList>
            <person name="Minardi D."/>
            <person name="Studholme D.J."/>
            <person name="van der Giezen M."/>
            <person name="Pretto T."/>
            <person name="Oidtmann B."/>
        </authorList>
    </citation>
    <scope>NUCLEOTIDE SEQUENCE [LARGE SCALE GENOMIC DNA]</scope>
    <source>
        <strain evidence="2 3">KB13</strain>
    </source>
</reference>
<dbReference type="Proteomes" id="UP000275652">
    <property type="component" value="Unassembled WGS sequence"/>
</dbReference>
<keyword evidence="1" id="KW-0472">Membrane</keyword>
<sequence length="188" mass="20630">MSDEEMPTKSTTTKNYKWAYRVGCPAVKALLFCLLLEIPGSSLRVTHRDKTWEWNWPEIQILLVIVGAATLAYYAVQGSDPGYVTEGTVPSHGAKVHHSFMASIAMVQTSMESDTLLGVDDDELDLGGTSKAREIDYRKSKIAAMEAALELTNNATSENADASVELSPAPTMDFCTVCQLQPVRRERG</sequence>
<feature type="transmembrane region" description="Helical" evidence="1">
    <location>
        <begin position="18"/>
        <end position="38"/>
    </location>
</feature>
<evidence type="ECO:0000256" key="1">
    <source>
        <dbReference type="SAM" id="Phobius"/>
    </source>
</evidence>
<comment type="caution">
    <text evidence="2">The sequence shown here is derived from an EMBL/GenBank/DDBJ whole genome shotgun (WGS) entry which is preliminary data.</text>
</comment>
<dbReference type="EMBL" id="QUTI01024143">
    <property type="protein sequence ID" value="RLO06978.1"/>
    <property type="molecule type" value="Genomic_DNA"/>
</dbReference>
<name>A0A9X8DZW6_APHAT</name>
<gene>
    <name evidence="2" type="ORF">DYB28_005605</name>
</gene>
<evidence type="ECO:0000313" key="3">
    <source>
        <dbReference type="Proteomes" id="UP000275652"/>
    </source>
</evidence>
<accession>A0A9X8DZW6</accession>
<organism evidence="2 3">
    <name type="scientific">Aphanomyces astaci</name>
    <name type="common">Crayfish plague agent</name>
    <dbReference type="NCBI Taxonomy" id="112090"/>
    <lineage>
        <taxon>Eukaryota</taxon>
        <taxon>Sar</taxon>
        <taxon>Stramenopiles</taxon>
        <taxon>Oomycota</taxon>
        <taxon>Saprolegniomycetes</taxon>
        <taxon>Saprolegniales</taxon>
        <taxon>Verrucalvaceae</taxon>
        <taxon>Aphanomyces</taxon>
    </lineage>
</organism>
<keyword evidence="1" id="KW-0812">Transmembrane</keyword>
<keyword evidence="1" id="KW-1133">Transmembrane helix</keyword>
<dbReference type="AlphaFoldDB" id="A0A9X8DZW6"/>
<protein>
    <submittedName>
        <fullName evidence="2">Uncharacterized protein</fullName>
    </submittedName>
</protein>
<feature type="transmembrane region" description="Helical" evidence="1">
    <location>
        <begin position="59"/>
        <end position="76"/>
    </location>
</feature>
<proteinExistence type="predicted"/>
<evidence type="ECO:0000313" key="2">
    <source>
        <dbReference type="EMBL" id="RLO06978.1"/>
    </source>
</evidence>